<geneLocation type="plasmid" evidence="2">
    <name>1</name>
</geneLocation>
<dbReference type="HOGENOM" id="CLU_3316095_0_0_11"/>
<sequence>MQHARLVRVRLLALRNKVFDGPLALRSRTASKVSFECSA</sequence>
<evidence type="ECO:0000313" key="2">
    <source>
        <dbReference type="Proteomes" id="UP000018781"/>
    </source>
</evidence>
<dbReference type="EMBL" id="CP006997">
    <property type="protein sequence ID" value="AHD24296.1"/>
    <property type="molecule type" value="Genomic_DNA"/>
</dbReference>
<proteinExistence type="predicted"/>
<evidence type="ECO:0000313" key="1">
    <source>
        <dbReference type="EMBL" id="AHD24296.1"/>
    </source>
</evidence>
<accession>V9XLK3</accession>
<dbReference type="KEGG" id="rpy:Y013_25725"/>
<dbReference type="Proteomes" id="UP000018781">
    <property type="component" value="Plasmid unnamed"/>
</dbReference>
<name>V9XLK3_9NOCA</name>
<reference evidence="1 2" key="1">
    <citation type="journal article" date="2014" name="Genome Announc.">
        <title>Complete Genome of Rhodococcus pyridinivorans SB3094, a Methyl-Ethyl-Ketone-Degrading Bacterium Used for Bioaugmentation.</title>
        <authorList>
            <person name="Dueholm M.S."/>
            <person name="Albertsen M."/>
            <person name="D'Imperio S."/>
            <person name="Tale V.P."/>
            <person name="Lewis D."/>
            <person name="Nielsen P.H."/>
            <person name="Nielsen J.L."/>
        </authorList>
    </citation>
    <scope>NUCLEOTIDE SEQUENCE [LARGE SCALE GENOMIC DNA]</scope>
    <source>
        <strain evidence="2">SB3094</strain>
        <plasmid evidence="2">1</plasmid>
    </source>
</reference>
<dbReference type="AlphaFoldDB" id="V9XLK3"/>
<keyword evidence="1" id="KW-0614">Plasmid</keyword>
<protein>
    <submittedName>
        <fullName evidence="1">Uncharacterized protein</fullName>
    </submittedName>
</protein>
<gene>
    <name evidence="1" type="ORF">Y013_25725</name>
</gene>
<organism evidence="1 2">
    <name type="scientific">Rhodococcus pyridinivorans SB3094</name>
    <dbReference type="NCBI Taxonomy" id="1435356"/>
    <lineage>
        <taxon>Bacteria</taxon>
        <taxon>Bacillati</taxon>
        <taxon>Actinomycetota</taxon>
        <taxon>Actinomycetes</taxon>
        <taxon>Mycobacteriales</taxon>
        <taxon>Nocardiaceae</taxon>
        <taxon>Rhodococcus</taxon>
    </lineage>
</organism>